<dbReference type="Gene3D" id="3.40.190.10">
    <property type="entry name" value="Periplasmic binding protein-like II"/>
    <property type="match status" value="1"/>
</dbReference>
<dbReference type="Gene3D" id="1.10.3720.10">
    <property type="entry name" value="MetI-like"/>
    <property type="match status" value="1"/>
</dbReference>
<evidence type="ECO:0000256" key="6">
    <source>
        <dbReference type="ARBA" id="ARBA00035642"/>
    </source>
</evidence>
<feature type="transmembrane region" description="Helical" evidence="8">
    <location>
        <begin position="491"/>
        <end position="508"/>
    </location>
</feature>
<dbReference type="PROSITE" id="PS50928">
    <property type="entry name" value="ABC_TM1"/>
    <property type="match status" value="1"/>
</dbReference>
<evidence type="ECO:0000256" key="5">
    <source>
        <dbReference type="ARBA" id="ARBA00023136"/>
    </source>
</evidence>
<dbReference type="InterPro" id="IPR000515">
    <property type="entry name" value="MetI-like"/>
</dbReference>
<evidence type="ECO:0000256" key="3">
    <source>
        <dbReference type="ARBA" id="ARBA00022692"/>
    </source>
</evidence>
<dbReference type="RefSeq" id="WP_145194570.1">
    <property type="nucleotide sequence ID" value="NZ_CP036434.1"/>
</dbReference>
<dbReference type="GO" id="GO:0022857">
    <property type="term" value="F:transmembrane transporter activity"/>
    <property type="evidence" value="ECO:0007669"/>
    <property type="project" value="InterPro"/>
</dbReference>
<feature type="transmembrane region" description="Helical" evidence="8">
    <location>
        <begin position="379"/>
        <end position="404"/>
    </location>
</feature>
<feature type="transmembrane region" description="Helical" evidence="8">
    <location>
        <begin position="351"/>
        <end position="373"/>
    </location>
</feature>
<dbReference type="Proteomes" id="UP000320390">
    <property type="component" value="Chromosome"/>
</dbReference>
<dbReference type="PANTHER" id="PTHR30177:SF4">
    <property type="entry name" value="OSMOPROTECTANT IMPORT PERMEASE PROTEIN OSMW"/>
    <property type="match status" value="1"/>
</dbReference>
<dbReference type="SUPFAM" id="SSF161098">
    <property type="entry name" value="MetI-like"/>
    <property type="match status" value="1"/>
</dbReference>
<protein>
    <submittedName>
        <fullName evidence="10">Choline transport system permease protein OpuBB</fullName>
    </submittedName>
</protein>
<dbReference type="InterPro" id="IPR051204">
    <property type="entry name" value="ABC_transp_perm/SBD"/>
</dbReference>
<keyword evidence="5 8" id="KW-0472">Membrane</keyword>
<dbReference type="CDD" id="cd06261">
    <property type="entry name" value="TM_PBP2"/>
    <property type="match status" value="1"/>
</dbReference>
<evidence type="ECO:0000313" key="10">
    <source>
        <dbReference type="EMBL" id="QDV05147.1"/>
    </source>
</evidence>
<evidence type="ECO:0000256" key="7">
    <source>
        <dbReference type="ARBA" id="ARBA00035652"/>
    </source>
</evidence>
<dbReference type="InterPro" id="IPR035906">
    <property type="entry name" value="MetI-like_sf"/>
</dbReference>
<evidence type="ECO:0000256" key="4">
    <source>
        <dbReference type="ARBA" id="ARBA00022989"/>
    </source>
</evidence>
<dbReference type="EMBL" id="CP036434">
    <property type="protein sequence ID" value="QDV05147.1"/>
    <property type="molecule type" value="Genomic_DNA"/>
</dbReference>
<comment type="similarity">
    <text evidence="8">Belongs to the binding-protein-dependent transport system permease family.</text>
</comment>
<sequence length="523" mass="55608">MKWLRSRAALAAISVLALTLVPLSKRVDGFRVGSKKFTESVVLGEAVTLMARNAGVPVLHARELGGTRVLFEALKSGSIDVYAEYTGTIAEEILAGSQPSDRSPSPAADLEPMRTALQRLGIGLSEPLGFNNGYGIGMLEERARELRIETLSDLASHPDLALGFSSEFMDRADGWPALRQAYGLPQPNVAGMDHDLAYRQLTSGEIDGVDVYTTDADIEYYGLRVLEDDRAHFPRYDAVLLYRLDLATRAPELLASILRLEGTLDERSMRAMNAKARLERIPESQVAGSFLEDTLSIDMGDARDAGTKSVGARIWRRTLEHLQLVRLSFVLAVLIGLPLGVLAAKASRLGAVILGVVGVIQTIPALALLVLLIQPVAALGLPSVGAGSVAAIAALFLYSLLPIVRNTCDGLRSLSPDLQESARALGLPASSRLLSIELPLASRTILAGLKTALVLNIGFATLGALIGAGGYGQPILTGIRLDDHGLILEGAVPAAAMALAAQALFSVLDRVWIPKGLRLANPA</sequence>
<accession>A0A518EM30</accession>
<dbReference type="GO" id="GO:0043190">
    <property type="term" value="C:ATP-binding cassette (ABC) transporter complex"/>
    <property type="evidence" value="ECO:0007669"/>
    <property type="project" value="InterPro"/>
</dbReference>
<comment type="subcellular location">
    <subcellularLocation>
        <location evidence="1 8">Cell membrane</location>
        <topology evidence="1 8">Multi-pass membrane protein</topology>
    </subcellularLocation>
</comment>
<feature type="transmembrane region" description="Helical" evidence="8">
    <location>
        <begin position="324"/>
        <end position="344"/>
    </location>
</feature>
<proteinExistence type="inferred from homology"/>
<comment type="similarity">
    <text evidence="6">In the C-terminal section; belongs to the OsmX family.</text>
</comment>
<keyword evidence="3 8" id="KW-0812">Transmembrane</keyword>
<keyword evidence="11" id="KW-1185">Reference proteome</keyword>
<dbReference type="InterPro" id="IPR041894">
    <property type="entry name" value="PBP2_ProX-like"/>
</dbReference>
<feature type="domain" description="ABC transmembrane type-1" evidence="9">
    <location>
        <begin position="318"/>
        <end position="505"/>
    </location>
</feature>
<evidence type="ECO:0000256" key="1">
    <source>
        <dbReference type="ARBA" id="ARBA00004651"/>
    </source>
</evidence>
<evidence type="ECO:0000313" key="11">
    <source>
        <dbReference type="Proteomes" id="UP000320390"/>
    </source>
</evidence>
<keyword evidence="4 8" id="KW-1133">Transmembrane helix</keyword>
<reference evidence="10 11" key="1">
    <citation type="submission" date="2019-02" db="EMBL/GenBank/DDBJ databases">
        <title>Deep-cultivation of Planctomycetes and their phenomic and genomic characterization uncovers novel biology.</title>
        <authorList>
            <person name="Wiegand S."/>
            <person name="Jogler M."/>
            <person name="Boedeker C."/>
            <person name="Pinto D."/>
            <person name="Vollmers J."/>
            <person name="Rivas-Marin E."/>
            <person name="Kohn T."/>
            <person name="Peeters S.H."/>
            <person name="Heuer A."/>
            <person name="Rast P."/>
            <person name="Oberbeckmann S."/>
            <person name="Bunk B."/>
            <person name="Jeske O."/>
            <person name="Meyerdierks A."/>
            <person name="Storesund J.E."/>
            <person name="Kallscheuer N."/>
            <person name="Luecker S."/>
            <person name="Lage O.M."/>
            <person name="Pohl T."/>
            <person name="Merkel B.J."/>
            <person name="Hornburger P."/>
            <person name="Mueller R.-W."/>
            <person name="Bruemmer F."/>
            <person name="Labrenz M."/>
            <person name="Spormann A.M."/>
            <person name="Op den Camp H."/>
            <person name="Overmann J."/>
            <person name="Amann R."/>
            <person name="Jetten M.S.M."/>
            <person name="Mascher T."/>
            <person name="Medema M.H."/>
            <person name="Devos D.P."/>
            <person name="Kaster A.-K."/>
            <person name="Ovreas L."/>
            <person name="Rohde M."/>
            <person name="Galperin M.Y."/>
            <person name="Jogler C."/>
        </authorList>
    </citation>
    <scope>NUCLEOTIDE SEQUENCE [LARGE SCALE GENOMIC DNA]</scope>
    <source>
        <strain evidence="10 11">Poly30</strain>
    </source>
</reference>
<dbReference type="GO" id="GO:0031460">
    <property type="term" value="P:glycine betaine transport"/>
    <property type="evidence" value="ECO:0007669"/>
    <property type="project" value="UniProtKB-ARBA"/>
</dbReference>
<dbReference type="Pfam" id="PF00528">
    <property type="entry name" value="BPD_transp_1"/>
    <property type="match status" value="1"/>
</dbReference>
<dbReference type="AlphaFoldDB" id="A0A518EM30"/>
<dbReference type="OrthoDB" id="9801163at2"/>
<name>A0A518EM30_9BACT</name>
<evidence type="ECO:0000259" key="9">
    <source>
        <dbReference type="PROSITE" id="PS50928"/>
    </source>
</evidence>
<dbReference type="CDD" id="cd13607">
    <property type="entry name" value="PBP2_AfProX_like"/>
    <property type="match status" value="1"/>
</dbReference>
<dbReference type="SUPFAM" id="SSF53850">
    <property type="entry name" value="Periplasmic binding protein-like II"/>
    <property type="match status" value="1"/>
</dbReference>
<keyword evidence="2 8" id="KW-0813">Transport</keyword>
<evidence type="ECO:0000256" key="2">
    <source>
        <dbReference type="ARBA" id="ARBA00022448"/>
    </source>
</evidence>
<gene>
    <name evidence="10" type="primary">opuBB</name>
    <name evidence="10" type="ORF">Poly30_06420</name>
</gene>
<evidence type="ECO:0000256" key="8">
    <source>
        <dbReference type="RuleBase" id="RU363032"/>
    </source>
</evidence>
<comment type="similarity">
    <text evidence="7">In the N-terminal section; belongs to the binding-protein-dependent transport system permease family.</text>
</comment>
<dbReference type="FunFam" id="1.10.3720.10:FF:000001">
    <property type="entry name" value="Glycine betaine ABC transporter, permease"/>
    <property type="match status" value="1"/>
</dbReference>
<dbReference type="Pfam" id="PF04069">
    <property type="entry name" value="OpuAC"/>
    <property type="match status" value="1"/>
</dbReference>
<organism evidence="10 11">
    <name type="scientific">Saltatorellus ferox</name>
    <dbReference type="NCBI Taxonomy" id="2528018"/>
    <lineage>
        <taxon>Bacteria</taxon>
        <taxon>Pseudomonadati</taxon>
        <taxon>Planctomycetota</taxon>
        <taxon>Planctomycetia</taxon>
        <taxon>Planctomycetia incertae sedis</taxon>
        <taxon>Saltatorellus</taxon>
    </lineage>
</organism>
<feature type="transmembrane region" description="Helical" evidence="8">
    <location>
        <begin position="452"/>
        <end position="471"/>
    </location>
</feature>
<dbReference type="Gene3D" id="3.40.190.120">
    <property type="entry name" value="Osmoprotection protein (prox), domain 2"/>
    <property type="match status" value="1"/>
</dbReference>
<dbReference type="PANTHER" id="PTHR30177">
    <property type="entry name" value="GLYCINE BETAINE/L-PROLINE TRANSPORT SYSTEM PERMEASE PROTEIN PROW"/>
    <property type="match status" value="1"/>
</dbReference>
<dbReference type="InterPro" id="IPR007210">
    <property type="entry name" value="ABC_Gly_betaine_transp_sub-bd"/>
</dbReference>